<comment type="caution">
    <text evidence="2">The sequence shown here is derived from an EMBL/GenBank/DDBJ whole genome shotgun (WGS) entry which is preliminary data.</text>
</comment>
<protein>
    <recommendedName>
        <fullName evidence="1">ATPase AAA-type core domain-containing protein</fullName>
    </recommendedName>
</protein>
<dbReference type="PANTHER" id="PTHR46411">
    <property type="entry name" value="FAMILY ATPASE, PUTATIVE-RELATED"/>
    <property type="match status" value="1"/>
</dbReference>
<evidence type="ECO:0000313" key="3">
    <source>
        <dbReference type="Proteomes" id="UP001605036"/>
    </source>
</evidence>
<name>A0ABD1YMG4_9MARC</name>
<proteinExistence type="predicted"/>
<organism evidence="2 3">
    <name type="scientific">Riccia fluitans</name>
    <dbReference type="NCBI Taxonomy" id="41844"/>
    <lineage>
        <taxon>Eukaryota</taxon>
        <taxon>Viridiplantae</taxon>
        <taxon>Streptophyta</taxon>
        <taxon>Embryophyta</taxon>
        <taxon>Marchantiophyta</taxon>
        <taxon>Marchantiopsida</taxon>
        <taxon>Marchantiidae</taxon>
        <taxon>Marchantiales</taxon>
        <taxon>Ricciaceae</taxon>
        <taxon>Riccia</taxon>
    </lineage>
</organism>
<evidence type="ECO:0000259" key="1">
    <source>
        <dbReference type="Pfam" id="PF00004"/>
    </source>
</evidence>
<gene>
    <name evidence="2" type="ORF">R1flu_016531</name>
</gene>
<dbReference type="Gene3D" id="3.40.50.300">
    <property type="entry name" value="P-loop containing nucleotide triphosphate hydrolases"/>
    <property type="match status" value="1"/>
</dbReference>
<dbReference type="Pfam" id="PF00004">
    <property type="entry name" value="AAA"/>
    <property type="match status" value="1"/>
</dbReference>
<keyword evidence="3" id="KW-1185">Reference proteome</keyword>
<dbReference type="PANTHER" id="PTHR46411:SF3">
    <property type="entry name" value="AAA+ ATPASE DOMAIN-CONTAINING PROTEIN"/>
    <property type="match status" value="1"/>
</dbReference>
<dbReference type="Proteomes" id="UP001605036">
    <property type="component" value="Unassembled WGS sequence"/>
</dbReference>
<sequence>MVEQLSYSKINAERLMGNAEPPRRVARSGHVITVDISQDPKRIYAPAIVYGFSFRLKKWGCFSIEGFSEVVFDGGSSWNQLVMDPNLQALTEHLVAEHLRRTGKTLTAESLAEKLSAPLWSLSVLELGTDPDELENRLFKILEVAASWKTVLLLDEADIYLEKRITSDVTRNAIRAELKEEEPAAQNLVREMAVHELNGREIRNAIRNAHVWARAIKEPLSCRHINITATQVLASSLTILLEREP</sequence>
<dbReference type="InterPro" id="IPR003959">
    <property type="entry name" value="ATPase_AAA_core"/>
</dbReference>
<dbReference type="SUPFAM" id="SSF52540">
    <property type="entry name" value="P-loop containing nucleoside triphosphate hydrolases"/>
    <property type="match status" value="1"/>
</dbReference>
<dbReference type="EMBL" id="JBHFFA010000004">
    <property type="protein sequence ID" value="KAL2631845.1"/>
    <property type="molecule type" value="Genomic_DNA"/>
</dbReference>
<feature type="domain" description="ATPase AAA-type core" evidence="1">
    <location>
        <begin position="102"/>
        <end position="183"/>
    </location>
</feature>
<dbReference type="InterPro" id="IPR027417">
    <property type="entry name" value="P-loop_NTPase"/>
</dbReference>
<reference evidence="2 3" key="1">
    <citation type="submission" date="2024-09" db="EMBL/GenBank/DDBJ databases">
        <title>Chromosome-scale assembly of Riccia fluitans.</title>
        <authorList>
            <person name="Paukszto L."/>
            <person name="Sawicki J."/>
            <person name="Karawczyk K."/>
            <person name="Piernik-Szablinska J."/>
            <person name="Szczecinska M."/>
            <person name="Mazdziarz M."/>
        </authorList>
    </citation>
    <scope>NUCLEOTIDE SEQUENCE [LARGE SCALE GENOMIC DNA]</scope>
    <source>
        <strain evidence="2">Rf_01</strain>
        <tissue evidence="2">Aerial parts of the thallus</tissue>
    </source>
</reference>
<accession>A0ABD1YMG4</accession>
<dbReference type="AlphaFoldDB" id="A0ABD1YMG4"/>
<evidence type="ECO:0000313" key="2">
    <source>
        <dbReference type="EMBL" id="KAL2631845.1"/>
    </source>
</evidence>